<feature type="transmembrane region" description="Helical" evidence="1">
    <location>
        <begin position="28"/>
        <end position="48"/>
    </location>
</feature>
<feature type="transmembrane region" description="Helical" evidence="1">
    <location>
        <begin position="144"/>
        <end position="161"/>
    </location>
</feature>
<evidence type="ECO:0000259" key="2">
    <source>
        <dbReference type="Pfam" id="PF07331"/>
    </source>
</evidence>
<feature type="transmembrane region" description="Helical" evidence="1">
    <location>
        <begin position="101"/>
        <end position="132"/>
    </location>
</feature>
<protein>
    <submittedName>
        <fullName evidence="3">Tripartite tricarboxylate transporter TctB family protein</fullName>
    </submittedName>
</protein>
<feature type="domain" description="DUF1468" evidence="2">
    <location>
        <begin position="30"/>
        <end position="170"/>
    </location>
</feature>
<evidence type="ECO:0000313" key="4">
    <source>
        <dbReference type="Proteomes" id="UP001139207"/>
    </source>
</evidence>
<keyword evidence="4" id="KW-1185">Reference proteome</keyword>
<accession>A0A9X2B2R5</accession>
<dbReference type="Proteomes" id="UP001139207">
    <property type="component" value="Unassembled WGS sequence"/>
</dbReference>
<reference evidence="3" key="1">
    <citation type="submission" date="2022-04" db="EMBL/GenBank/DDBJ databases">
        <title>Corynebacterium kalidii LD5P10.</title>
        <authorList>
            <person name="Sun J.Q."/>
        </authorList>
    </citation>
    <scope>NUCLEOTIDE SEQUENCE</scope>
    <source>
        <strain evidence="3">LD5P10</strain>
    </source>
</reference>
<keyword evidence="1" id="KW-0472">Membrane</keyword>
<keyword evidence="1" id="KW-0812">Transmembrane</keyword>
<evidence type="ECO:0000256" key="1">
    <source>
        <dbReference type="SAM" id="Phobius"/>
    </source>
</evidence>
<organism evidence="3 4">
    <name type="scientific">Corynebacterium kalidii</name>
    <dbReference type="NCBI Taxonomy" id="2931982"/>
    <lineage>
        <taxon>Bacteria</taxon>
        <taxon>Bacillati</taxon>
        <taxon>Actinomycetota</taxon>
        <taxon>Actinomycetes</taxon>
        <taxon>Mycobacteriales</taxon>
        <taxon>Corynebacteriaceae</taxon>
        <taxon>Corynebacterium</taxon>
    </lineage>
</organism>
<gene>
    <name evidence="3" type="ORF">MUN33_11760</name>
</gene>
<sequence length="178" mass="18528">MTTTSDTAEPRTTTPVGAGTVWAGRSGLVMPVVIAGFSLFLIIGSMSMDAADAAFPGPGFFPTLIGVIGLVLATVIAVGIIRRPEHVEGAAEQTTRFHSDFPALGWTVLGFLAFAVLLPWLGWILASGLLFWCVARGFGSRRPVFDILVSLFMGSVAYLAFDVALGLSLPSGIIGGGV</sequence>
<keyword evidence="1" id="KW-1133">Transmembrane helix</keyword>
<dbReference type="InterPro" id="IPR009936">
    <property type="entry name" value="DUF1468"/>
</dbReference>
<dbReference type="Pfam" id="PF07331">
    <property type="entry name" value="TctB"/>
    <property type="match status" value="1"/>
</dbReference>
<comment type="caution">
    <text evidence="3">The sequence shown here is derived from an EMBL/GenBank/DDBJ whole genome shotgun (WGS) entry which is preliminary data.</text>
</comment>
<name>A0A9X2B2R5_9CORY</name>
<proteinExistence type="predicted"/>
<feature type="transmembrane region" description="Helical" evidence="1">
    <location>
        <begin position="60"/>
        <end position="81"/>
    </location>
</feature>
<dbReference type="RefSeq" id="WP_244805100.1">
    <property type="nucleotide sequence ID" value="NZ_JALIEA010000017.1"/>
</dbReference>
<dbReference type="AlphaFoldDB" id="A0A9X2B2R5"/>
<dbReference type="EMBL" id="JALIEA010000017">
    <property type="protein sequence ID" value="MCJ7859379.1"/>
    <property type="molecule type" value="Genomic_DNA"/>
</dbReference>
<evidence type="ECO:0000313" key="3">
    <source>
        <dbReference type="EMBL" id="MCJ7859379.1"/>
    </source>
</evidence>